<dbReference type="InParanoid" id="G4T8W0"/>
<gene>
    <name evidence="4" type="ORF">PIIN_01589</name>
</gene>
<proteinExistence type="inferred from homology"/>
<dbReference type="SUPFAM" id="SSF54506">
    <property type="entry name" value="Diaminopimelate epimerase-like"/>
    <property type="match status" value="1"/>
</dbReference>
<evidence type="ECO:0000256" key="1">
    <source>
        <dbReference type="ARBA" id="ARBA00008270"/>
    </source>
</evidence>
<dbReference type="eggNOG" id="KOG3033">
    <property type="taxonomic scope" value="Eukaryota"/>
</dbReference>
<dbReference type="Gene3D" id="3.10.310.10">
    <property type="entry name" value="Diaminopimelate Epimerase, Chain A, domain 1"/>
    <property type="match status" value="2"/>
</dbReference>
<dbReference type="AlphaFoldDB" id="G4T8W0"/>
<dbReference type="NCBIfam" id="TIGR00654">
    <property type="entry name" value="PhzF_family"/>
    <property type="match status" value="1"/>
</dbReference>
<keyword evidence="5" id="KW-1185">Reference proteome</keyword>
<dbReference type="OMA" id="DWALRWF"/>
<keyword evidence="2" id="KW-0413">Isomerase</keyword>
<dbReference type="OrthoDB" id="75169at2759"/>
<sequence>MSLPFTVIDSFTNKPFGGNPAAVIVLPDGQSLPDSLLQSIALEFNLSETAFIKKQDSDGSSAGHAGFGLRWFTPQREVDLCGHATLASAAVLFKDQSLVPGGVEEIHFFTRSGTLVTRRVPGSNQVEMEFPVGDIIQADNAIQAITTNSVLTATGLSAENIKFIGSCDIHPYHKYVLVEIDAGVNLSSLKVVPSHLVVQATEKAVIVITNQVRAEDGSLSPSFNLRVFAPLFGIDEDPVTGSACSFATKYWAEKSGIGANKPFPVRQVSARVGDLEVLWNEAAGTAKLRGEARVATKGDIYIS</sequence>
<dbReference type="FunCoup" id="G4T8W0">
    <property type="interactions" value="329"/>
</dbReference>
<dbReference type="GO" id="GO:0005737">
    <property type="term" value="C:cytoplasm"/>
    <property type="evidence" value="ECO:0007669"/>
    <property type="project" value="TreeGrafter"/>
</dbReference>
<dbReference type="GO" id="GO:0016853">
    <property type="term" value="F:isomerase activity"/>
    <property type="evidence" value="ECO:0007669"/>
    <property type="project" value="UniProtKB-KW"/>
</dbReference>
<name>G4T8W0_SERID</name>
<dbReference type="Proteomes" id="UP000007148">
    <property type="component" value="Unassembled WGS sequence"/>
</dbReference>
<dbReference type="PANTHER" id="PTHR13774">
    <property type="entry name" value="PHENAZINE BIOSYNTHESIS PROTEIN"/>
    <property type="match status" value="1"/>
</dbReference>
<dbReference type="PIRSF" id="PIRSF016184">
    <property type="entry name" value="PhzC_PhzF"/>
    <property type="match status" value="1"/>
</dbReference>
<dbReference type="EMBL" id="CAFZ01000019">
    <property type="protein sequence ID" value="CCA67765.1"/>
    <property type="molecule type" value="Genomic_DNA"/>
</dbReference>
<comment type="caution">
    <text evidence="4">The sequence shown here is derived from an EMBL/GenBank/DDBJ whole genome shotgun (WGS) entry which is preliminary data.</text>
</comment>
<accession>G4T8W0</accession>
<dbReference type="HOGENOM" id="CLU_048756_2_1_1"/>
<dbReference type="PANTHER" id="PTHR13774:SF17">
    <property type="entry name" value="PHENAZINE BIOSYNTHESIS-LIKE DOMAIN-CONTAINING PROTEIN"/>
    <property type="match status" value="1"/>
</dbReference>
<evidence type="ECO:0000313" key="5">
    <source>
        <dbReference type="Proteomes" id="UP000007148"/>
    </source>
</evidence>
<reference evidence="4 5" key="1">
    <citation type="journal article" date="2011" name="PLoS Pathog.">
        <title>Endophytic Life Strategies Decoded by Genome and Transcriptome Analyses of the Mutualistic Root Symbiont Piriformospora indica.</title>
        <authorList>
            <person name="Zuccaro A."/>
            <person name="Lahrmann U."/>
            <person name="Guldener U."/>
            <person name="Langen G."/>
            <person name="Pfiffi S."/>
            <person name="Biedenkopf D."/>
            <person name="Wong P."/>
            <person name="Samans B."/>
            <person name="Grimm C."/>
            <person name="Basiewicz M."/>
            <person name="Murat C."/>
            <person name="Martin F."/>
            <person name="Kogel K.H."/>
        </authorList>
    </citation>
    <scope>NUCLEOTIDE SEQUENCE [LARGE SCALE GENOMIC DNA]</scope>
    <source>
        <strain evidence="4 5">DSM 11827</strain>
    </source>
</reference>
<evidence type="ECO:0000256" key="3">
    <source>
        <dbReference type="PIRSR" id="PIRSR016184-1"/>
    </source>
</evidence>
<feature type="active site" evidence="3">
    <location>
        <position position="48"/>
    </location>
</feature>
<dbReference type="Pfam" id="PF02567">
    <property type="entry name" value="PhzC-PhzF"/>
    <property type="match status" value="1"/>
</dbReference>
<evidence type="ECO:0000256" key="2">
    <source>
        <dbReference type="ARBA" id="ARBA00023235"/>
    </source>
</evidence>
<organism evidence="4 5">
    <name type="scientific">Serendipita indica (strain DSM 11827)</name>
    <name type="common">Root endophyte fungus</name>
    <name type="synonym">Piriformospora indica</name>
    <dbReference type="NCBI Taxonomy" id="1109443"/>
    <lineage>
        <taxon>Eukaryota</taxon>
        <taxon>Fungi</taxon>
        <taxon>Dikarya</taxon>
        <taxon>Basidiomycota</taxon>
        <taxon>Agaricomycotina</taxon>
        <taxon>Agaricomycetes</taxon>
        <taxon>Sebacinales</taxon>
        <taxon>Serendipitaceae</taxon>
        <taxon>Serendipita</taxon>
    </lineage>
</organism>
<protein>
    <submittedName>
        <fullName evidence="4">Related to phenazine biosynthesis protein, PhzF family-Synechococcus sp</fullName>
    </submittedName>
</protein>
<dbReference type="InterPro" id="IPR003719">
    <property type="entry name" value="Phenazine_PhzF-like"/>
</dbReference>
<evidence type="ECO:0000313" key="4">
    <source>
        <dbReference type="EMBL" id="CCA67765.1"/>
    </source>
</evidence>
<dbReference type="STRING" id="1109443.G4T8W0"/>
<comment type="similarity">
    <text evidence="1">Belongs to the PhzF family.</text>
</comment>